<evidence type="ECO:0000313" key="3">
    <source>
        <dbReference type="Proteomes" id="UP000193986"/>
    </source>
</evidence>
<organism evidence="2 3">
    <name type="scientific">Naematelia encephala</name>
    <dbReference type="NCBI Taxonomy" id="71784"/>
    <lineage>
        <taxon>Eukaryota</taxon>
        <taxon>Fungi</taxon>
        <taxon>Dikarya</taxon>
        <taxon>Basidiomycota</taxon>
        <taxon>Agaricomycotina</taxon>
        <taxon>Tremellomycetes</taxon>
        <taxon>Tremellales</taxon>
        <taxon>Naemateliaceae</taxon>
        <taxon>Naematelia</taxon>
    </lineage>
</organism>
<proteinExistence type="predicted"/>
<feature type="transmembrane region" description="Helical" evidence="1">
    <location>
        <begin position="211"/>
        <end position="244"/>
    </location>
</feature>
<keyword evidence="1" id="KW-0472">Membrane</keyword>
<keyword evidence="1" id="KW-0812">Transmembrane</keyword>
<dbReference type="Proteomes" id="UP000193986">
    <property type="component" value="Unassembled WGS sequence"/>
</dbReference>
<dbReference type="EMBL" id="MCFC01000087">
    <property type="protein sequence ID" value="ORY22837.1"/>
    <property type="molecule type" value="Genomic_DNA"/>
</dbReference>
<feature type="transmembrane region" description="Helical" evidence="1">
    <location>
        <begin position="357"/>
        <end position="378"/>
    </location>
</feature>
<comment type="caution">
    <text evidence="2">The sequence shown here is derived from an EMBL/GenBank/DDBJ whole genome shotgun (WGS) entry which is preliminary data.</text>
</comment>
<dbReference type="AlphaFoldDB" id="A0A1Y2AKS5"/>
<evidence type="ECO:0000313" key="2">
    <source>
        <dbReference type="EMBL" id="ORY22837.1"/>
    </source>
</evidence>
<feature type="transmembrane region" description="Helical" evidence="1">
    <location>
        <begin position="300"/>
        <end position="324"/>
    </location>
</feature>
<protein>
    <submittedName>
        <fullName evidence="2">Uncharacterized protein</fullName>
    </submittedName>
</protein>
<keyword evidence="1" id="KW-1133">Transmembrane helix</keyword>
<reference evidence="2 3" key="1">
    <citation type="submission" date="2016-07" db="EMBL/GenBank/DDBJ databases">
        <title>Pervasive Adenine N6-methylation of Active Genes in Fungi.</title>
        <authorList>
            <consortium name="DOE Joint Genome Institute"/>
            <person name="Mondo S.J."/>
            <person name="Dannebaum R.O."/>
            <person name="Kuo R.C."/>
            <person name="Labutti K."/>
            <person name="Haridas S."/>
            <person name="Kuo A."/>
            <person name="Salamov A."/>
            <person name="Ahrendt S.R."/>
            <person name="Lipzen A."/>
            <person name="Sullivan W."/>
            <person name="Andreopoulos W.B."/>
            <person name="Clum A."/>
            <person name="Lindquist E."/>
            <person name="Daum C."/>
            <person name="Ramamoorthy G.K."/>
            <person name="Gryganskyi A."/>
            <person name="Culley D."/>
            <person name="Magnuson J.K."/>
            <person name="James T.Y."/>
            <person name="O'Malley M.A."/>
            <person name="Stajich J.E."/>
            <person name="Spatafora J.W."/>
            <person name="Visel A."/>
            <person name="Grigoriev I.V."/>
        </authorList>
    </citation>
    <scope>NUCLEOTIDE SEQUENCE [LARGE SCALE GENOMIC DNA]</scope>
    <source>
        <strain evidence="2 3">68-887.2</strain>
    </source>
</reference>
<gene>
    <name evidence="2" type="ORF">BCR39DRAFT_550752</name>
</gene>
<name>A0A1Y2AKS5_9TREE</name>
<sequence>MREDFGHNPYHGYACQPTPAHRPACCCAPIGSYVEQDKRLVLYNAVSLATMESTLAALKSLQLYAPLTKSISSDVLSVLAIALGSKRNLDLYLLVRGLQPPLPSEVQVEPRPPTPPPFTTHRRSFLNRIIPNKRQLKLIGTQAVILVGGLVLPRLGIQWSTVFEGALSIVFPQPKDINLTIPRSSTDTEYNLSMKTRADAPFFARDDGRCYLALAAAVVTVFAIASGFDSLTILILPAWVLFIFTGLNCSSFSTRGNAIFILSFVGLVTIGGTVGGLIVQSIYPPNLDKIQTSTRLQPSAWLLDMIMIPTKILLLAPPAAIISLTHRFEATSRNTETGVSDFPSPPSGAPRLISSLGPLYCTGLIVTSLTVAGVIAATEHYKDDIFIIDILQVDSVLLTTIFPLLGIGLAAWMTGNVKNWWSYHEL</sequence>
<feature type="transmembrane region" description="Helical" evidence="1">
    <location>
        <begin position="256"/>
        <end position="279"/>
    </location>
</feature>
<feature type="transmembrane region" description="Helical" evidence="1">
    <location>
        <begin position="390"/>
        <end position="413"/>
    </location>
</feature>
<dbReference type="InParanoid" id="A0A1Y2AKS5"/>
<evidence type="ECO:0000256" key="1">
    <source>
        <dbReference type="SAM" id="Phobius"/>
    </source>
</evidence>
<keyword evidence="3" id="KW-1185">Reference proteome</keyword>
<accession>A0A1Y2AKS5</accession>